<reference evidence="2 4" key="1">
    <citation type="journal article" date="2015" name="Proc. Natl. Acad. Sci. U.S.A.">
        <title>Genomic and proteomic characterization of "Candidatus Nitrosopelagicus brevis": An ammonia-oxidizing archaeon from the open ocean.</title>
        <authorList>
            <person name="Santoro A.E."/>
            <person name="Dupont C.L."/>
            <person name="Richter R.A."/>
            <person name="Craig M.T."/>
            <person name="Carini P."/>
            <person name="McIlvin M.R."/>
            <person name="Yang Y."/>
            <person name="Orsi W.D."/>
            <person name="Moran D.M."/>
            <person name="Saito M.A."/>
        </authorList>
    </citation>
    <scope>NUCLEOTIDE SEQUENCE [LARGE SCALE GENOMIC DNA]</scope>
    <source>
        <strain evidence="2">CN25</strain>
        <strain evidence="4">V2</strain>
    </source>
</reference>
<dbReference type="EMBL" id="CP007026">
    <property type="protein sequence ID" value="AJA92696.1"/>
    <property type="molecule type" value="Genomic_DNA"/>
</dbReference>
<evidence type="ECO:0000313" key="3">
    <source>
        <dbReference type="EMBL" id="PTL87352.1"/>
    </source>
</evidence>
<dbReference type="SUPFAM" id="SSF50199">
    <property type="entry name" value="Staphylococcal nuclease"/>
    <property type="match status" value="1"/>
</dbReference>
<dbReference type="InterPro" id="IPR035437">
    <property type="entry name" value="SNase_OB-fold_sf"/>
</dbReference>
<dbReference type="OrthoDB" id="3327at2157"/>
<dbReference type="EMBL" id="LXWN01000002">
    <property type="protein sequence ID" value="PTL87352.1"/>
    <property type="molecule type" value="Genomic_DNA"/>
</dbReference>
<evidence type="ECO:0000313" key="4">
    <source>
        <dbReference type="Proteomes" id="UP000030944"/>
    </source>
</evidence>
<dbReference type="HOGENOM" id="CLU_1656804_0_0_2"/>
<proteinExistence type="predicted"/>
<name>A0A0A7V3E5_9ARCH</name>
<protein>
    <submittedName>
        <fullName evidence="2">Nuclease-like protein</fullName>
    </submittedName>
</protein>
<dbReference type="AlphaFoldDB" id="A0A0A7V3E5"/>
<reference evidence="3" key="2">
    <citation type="submission" date="2016-05" db="EMBL/GenBank/DDBJ databases">
        <authorList>
            <person name="Lavstsen T."/>
            <person name="Jespersen J.S."/>
        </authorList>
    </citation>
    <scope>NUCLEOTIDE SEQUENCE [LARGE SCALE GENOMIC DNA]</scope>
    <source>
        <strain evidence="3">U25</strain>
    </source>
</reference>
<accession>A0A0A7V3E5</accession>
<dbReference type="RefSeq" id="WP_082008708.1">
    <property type="nucleotide sequence ID" value="NZ_CP007026.1"/>
</dbReference>
<evidence type="ECO:0000259" key="1">
    <source>
        <dbReference type="PROSITE" id="PS50830"/>
    </source>
</evidence>
<reference evidence="3 5" key="3">
    <citation type="submission" date="2018-04" db="EMBL/GenBank/DDBJ databases">
        <title>Transcriptomics of ammonia oxidizing archaea.</title>
        <authorList>
            <person name="Carini P."/>
        </authorList>
    </citation>
    <scope>NUCLEOTIDE SEQUENCE [LARGE SCALE GENOMIC DNA]</scope>
    <source>
        <strain evidence="3 5">U25</strain>
    </source>
</reference>
<dbReference type="InterPro" id="IPR016071">
    <property type="entry name" value="Staphylococal_nuclease_OB-fold"/>
</dbReference>
<dbReference type="KEGG" id="nbv:T478_0082"/>
<evidence type="ECO:0000313" key="5">
    <source>
        <dbReference type="Proteomes" id="UP000241022"/>
    </source>
</evidence>
<dbReference type="Proteomes" id="UP000030944">
    <property type="component" value="Chromosome"/>
</dbReference>
<organism evidence="2 4">
    <name type="scientific">Candidatus Nitrosopelagicus brevis</name>
    <dbReference type="NCBI Taxonomy" id="1410606"/>
    <lineage>
        <taxon>Archaea</taxon>
        <taxon>Nitrososphaerota</taxon>
    </lineage>
</organism>
<dbReference type="Gene3D" id="2.40.50.90">
    <property type="match status" value="1"/>
</dbReference>
<evidence type="ECO:0000313" key="2">
    <source>
        <dbReference type="EMBL" id="AJA92696.1"/>
    </source>
</evidence>
<dbReference type="SMART" id="SM00318">
    <property type="entry name" value="SNc"/>
    <property type="match status" value="1"/>
</dbReference>
<dbReference type="STRING" id="1410606.T478_0082"/>
<dbReference type="GeneID" id="24815983"/>
<dbReference type="PROSITE" id="PS50830">
    <property type="entry name" value="TNASE_3"/>
    <property type="match status" value="1"/>
</dbReference>
<keyword evidence="5" id="KW-1185">Reference proteome</keyword>
<gene>
    <name evidence="3" type="ORF">A7X95_05485</name>
    <name evidence="2" type="ORF">T478_0082</name>
</gene>
<sequence>MGNLLKAMSMMLISVIGIGIVAYSISITPPDTSVDCEEQICTTGIIAQVVDGDTVKFLSDEGQEIRIRLALVNAPELTEPGGDESKLFVESQCSAGSESVFILDRGQKPSFGREVGLVFCSETSLNELLVENNHGELDPRFCDRSEFGGLDWALKYGCE</sequence>
<feature type="domain" description="TNase-like" evidence="1">
    <location>
        <begin position="43"/>
        <end position="132"/>
    </location>
</feature>
<dbReference type="Proteomes" id="UP000241022">
    <property type="component" value="Unassembled WGS sequence"/>
</dbReference>